<organism evidence="2 3">
    <name type="scientific">Petrolisthes manimaculis</name>
    <dbReference type="NCBI Taxonomy" id="1843537"/>
    <lineage>
        <taxon>Eukaryota</taxon>
        <taxon>Metazoa</taxon>
        <taxon>Ecdysozoa</taxon>
        <taxon>Arthropoda</taxon>
        <taxon>Crustacea</taxon>
        <taxon>Multicrustacea</taxon>
        <taxon>Malacostraca</taxon>
        <taxon>Eumalacostraca</taxon>
        <taxon>Eucarida</taxon>
        <taxon>Decapoda</taxon>
        <taxon>Pleocyemata</taxon>
        <taxon>Anomura</taxon>
        <taxon>Galatheoidea</taxon>
        <taxon>Porcellanidae</taxon>
        <taxon>Petrolisthes</taxon>
    </lineage>
</organism>
<evidence type="ECO:0000313" key="2">
    <source>
        <dbReference type="EMBL" id="KAK4324829.1"/>
    </source>
</evidence>
<comment type="caution">
    <text evidence="2">The sequence shown here is derived from an EMBL/GenBank/DDBJ whole genome shotgun (WGS) entry which is preliminary data.</text>
</comment>
<dbReference type="EMBL" id="JAWZYT010000320">
    <property type="protein sequence ID" value="KAK4324829.1"/>
    <property type="molecule type" value="Genomic_DNA"/>
</dbReference>
<evidence type="ECO:0000313" key="3">
    <source>
        <dbReference type="Proteomes" id="UP001292094"/>
    </source>
</evidence>
<dbReference type="Proteomes" id="UP001292094">
    <property type="component" value="Unassembled WGS sequence"/>
</dbReference>
<accession>A0AAE1UNW3</accession>
<feature type="region of interest" description="Disordered" evidence="1">
    <location>
        <begin position="1"/>
        <end position="43"/>
    </location>
</feature>
<keyword evidence="3" id="KW-1185">Reference proteome</keyword>
<protein>
    <submittedName>
        <fullName evidence="2">Uncharacterized protein</fullName>
    </submittedName>
</protein>
<sequence>MGRVPELLFTGVYHDNNNNKEGRPTGCDEQARSTHSQRYGAEKSNIITRQPINKRIDHLQEQINKQADIKQQRCLEAVDREE</sequence>
<gene>
    <name evidence="2" type="ORF">Pmani_004570</name>
</gene>
<dbReference type="AlphaFoldDB" id="A0AAE1UNW3"/>
<proteinExistence type="predicted"/>
<evidence type="ECO:0000256" key="1">
    <source>
        <dbReference type="SAM" id="MobiDB-lite"/>
    </source>
</evidence>
<name>A0AAE1UNW3_9EUCA</name>
<reference evidence="2" key="1">
    <citation type="submission" date="2023-11" db="EMBL/GenBank/DDBJ databases">
        <title>Genome assemblies of two species of porcelain crab, Petrolisthes cinctipes and Petrolisthes manimaculis (Anomura: Porcellanidae).</title>
        <authorList>
            <person name="Angst P."/>
        </authorList>
    </citation>
    <scope>NUCLEOTIDE SEQUENCE</scope>
    <source>
        <strain evidence="2">PB745_02</strain>
        <tissue evidence="2">Gill</tissue>
    </source>
</reference>